<dbReference type="OrthoDB" id="894258at2"/>
<keyword evidence="2" id="KW-1185">Reference proteome</keyword>
<dbReference type="AlphaFoldDB" id="A0A5B6TGT2"/>
<dbReference type="Proteomes" id="UP000324133">
    <property type="component" value="Unassembled WGS sequence"/>
</dbReference>
<accession>A0A5B6TGT2</accession>
<name>A0A5B6TGT2_9BACT</name>
<comment type="caution">
    <text evidence="1">The sequence shown here is derived from an EMBL/GenBank/DDBJ whole genome shotgun (WGS) entry which is preliminary data.</text>
</comment>
<dbReference type="RefSeq" id="WP_149091522.1">
    <property type="nucleotide sequence ID" value="NZ_VKKY01000002.1"/>
</dbReference>
<organism evidence="1 2">
    <name type="scientific">Rufibacter hautae</name>
    <dbReference type="NCBI Taxonomy" id="2595005"/>
    <lineage>
        <taxon>Bacteria</taxon>
        <taxon>Pseudomonadati</taxon>
        <taxon>Bacteroidota</taxon>
        <taxon>Cytophagia</taxon>
        <taxon>Cytophagales</taxon>
        <taxon>Hymenobacteraceae</taxon>
        <taxon>Rufibacter</taxon>
    </lineage>
</organism>
<sequence length="192" mass="21367">MSKEELLERARLWLQIPYPKNRATANIQELNILFNAITGRNVDCTSCNFNAMASELQRYTLNPDSIIVYPTQQEIMANKTTKYQISKAAKANNVGTVVLVHDNGATEAITLASMTDEQADGIANSEQFKHNVELVNHSSDEDDAPKLTEKQKLQAQYEELSGEKPDGKLTIAQLELKITELEELGNKENGGE</sequence>
<dbReference type="EMBL" id="VKKY01000002">
    <property type="protein sequence ID" value="KAA3438464.1"/>
    <property type="molecule type" value="Genomic_DNA"/>
</dbReference>
<gene>
    <name evidence="1" type="ORF">FOA19_14610</name>
</gene>
<evidence type="ECO:0000313" key="1">
    <source>
        <dbReference type="EMBL" id="KAA3438464.1"/>
    </source>
</evidence>
<reference evidence="1 2" key="1">
    <citation type="submission" date="2019-07" db="EMBL/GenBank/DDBJ databases">
        <title>Rufibacter sp. nov., isolated from lake sediment.</title>
        <authorList>
            <person name="Qu J.-H."/>
        </authorList>
    </citation>
    <scope>NUCLEOTIDE SEQUENCE [LARGE SCALE GENOMIC DNA]</scope>
    <source>
        <strain evidence="1 2">NBS58-1</strain>
    </source>
</reference>
<protein>
    <submittedName>
        <fullName evidence="1">Uncharacterized protein</fullName>
    </submittedName>
</protein>
<evidence type="ECO:0000313" key="2">
    <source>
        <dbReference type="Proteomes" id="UP000324133"/>
    </source>
</evidence>
<proteinExistence type="predicted"/>